<evidence type="ECO:0000259" key="12">
    <source>
        <dbReference type="Pfam" id="PF05430"/>
    </source>
</evidence>
<dbReference type="Pfam" id="PF01266">
    <property type="entry name" value="DAO"/>
    <property type="match status" value="1"/>
</dbReference>
<gene>
    <name evidence="10 13" type="primary">mnmC</name>
    <name evidence="13" type="ORF">GCM10009114_28010</name>
</gene>
<evidence type="ECO:0000256" key="6">
    <source>
        <dbReference type="ARBA" id="ARBA00022694"/>
    </source>
</evidence>
<dbReference type="NCBIfam" id="TIGR03197">
    <property type="entry name" value="MnmC_Cterm"/>
    <property type="match status" value="1"/>
</dbReference>
<evidence type="ECO:0000313" key="13">
    <source>
        <dbReference type="EMBL" id="GAA0858426.1"/>
    </source>
</evidence>
<dbReference type="PANTHER" id="PTHR13847:SF283">
    <property type="entry name" value="TRNA 5-METHYLAMINOMETHYL-2-THIOURIDINE BIOSYNTHESIS BIFUNCTIONAL PROTEIN MNMC"/>
    <property type="match status" value="1"/>
</dbReference>
<dbReference type="InterPro" id="IPR036188">
    <property type="entry name" value="FAD/NAD-bd_sf"/>
</dbReference>
<dbReference type="Pfam" id="PF05430">
    <property type="entry name" value="Methyltransf_30"/>
    <property type="match status" value="1"/>
</dbReference>
<dbReference type="RefSeq" id="WP_343861008.1">
    <property type="nucleotide sequence ID" value="NZ_BAAAFD010000008.1"/>
</dbReference>
<feature type="region of interest" description="tRNA (mnm(5)s(2)U34)-methyltransferase" evidence="10">
    <location>
        <begin position="1"/>
        <end position="237"/>
    </location>
</feature>
<evidence type="ECO:0000256" key="5">
    <source>
        <dbReference type="ARBA" id="ARBA00022691"/>
    </source>
</evidence>
<keyword evidence="9 10" id="KW-0511">Multifunctional enzyme</keyword>
<dbReference type="InterPro" id="IPR029063">
    <property type="entry name" value="SAM-dependent_MTases_sf"/>
</dbReference>
<comment type="subcellular location">
    <subcellularLocation>
        <location evidence="10">Cytoplasm</location>
    </subcellularLocation>
</comment>
<sequence>MTIKPANINYNEQGTPVAVDFDDVYFSNHNGLAETQYVFLQQNHLPQRWTSHKQHVFTIGETGFGTGLNFLATWQQFSAQPSCQARLHFISTEKFPLTRDDLERALAAWPSLAEFAHPLVESYPDVLAGGHRLVFEQGRVILDLHMGEATAVFAELHNQPNGLIDAWYLDGFAPSKNPHMWTAQLFHQLARLSKPNATFATFTAAGAVKRGLKEAGFNVRKVKGFGRKREMLAGEIADIPTTRSTQRYFQRNGLNLADPQRAPHVAVIGGGIAAANLALSLVQKGVKVSVICKDNELAKGASGNPQGGFYPQLNAQANIASRLQALSFGFAQRRYQQILAQGFNFSHQWCGVIQLAFNDAVALRQSNLVSSAIWPNSLIEPISPNDATQIAGIPLPYDGLLIAKGGWISPPELVEATIAYAQRTGDCQLVLNAHVQKVQPTNSGWQVDYATATAQVDAVVFATGADTLQFEQCQHLPFNLVRGQVESLPSQPPLDQLKTVLCHKGYLTPAFNGQHALGSTYVKSDTSRAYRKQEQQSNLQTHQKALSKTEWAAELAGNNSGRAAIRCSLPDHLPVAGALFDTEVQTAQFKDLYKALPIDKYEQAKDLNGLYILAGLGSRGLTTAPLMAEIVASQIVQEALPLDNQLLAALNPNRYLIKSLIRRQEG</sequence>
<name>A0ABP3WY76_9ALTE</name>
<keyword evidence="8 10" id="KW-0560">Oxidoreductase</keyword>
<evidence type="ECO:0000256" key="1">
    <source>
        <dbReference type="ARBA" id="ARBA00022490"/>
    </source>
</evidence>
<dbReference type="InterPro" id="IPR023032">
    <property type="entry name" value="tRNA_MAMT_biosynth_bifunc_MnmC"/>
</dbReference>
<dbReference type="EC" id="1.5.-.-" evidence="10"/>
<keyword evidence="4 10" id="KW-0808">Transferase</keyword>
<accession>A0ABP3WY76</accession>
<dbReference type="InterPro" id="IPR008471">
    <property type="entry name" value="MnmC-like_methylTransf"/>
</dbReference>
<dbReference type="SUPFAM" id="SSF51905">
    <property type="entry name" value="FAD/NAD(P)-binding domain"/>
    <property type="match status" value="1"/>
</dbReference>
<dbReference type="EC" id="2.1.1.61" evidence="10"/>
<dbReference type="NCBIfam" id="NF002481">
    <property type="entry name" value="PRK01747.1-2"/>
    <property type="match status" value="1"/>
</dbReference>
<dbReference type="Gene3D" id="3.50.50.60">
    <property type="entry name" value="FAD/NAD(P)-binding domain"/>
    <property type="match status" value="1"/>
</dbReference>
<evidence type="ECO:0000256" key="7">
    <source>
        <dbReference type="ARBA" id="ARBA00022827"/>
    </source>
</evidence>
<dbReference type="InterPro" id="IPR006076">
    <property type="entry name" value="FAD-dep_OxRdtase"/>
</dbReference>
<comment type="similarity">
    <text evidence="10">In the C-terminal section; belongs to the DAO family.</text>
</comment>
<comment type="cofactor">
    <cofactor evidence="10">
        <name>FAD</name>
        <dbReference type="ChEBI" id="CHEBI:57692"/>
    </cofactor>
</comment>
<evidence type="ECO:0000259" key="11">
    <source>
        <dbReference type="Pfam" id="PF01266"/>
    </source>
</evidence>
<evidence type="ECO:0000313" key="14">
    <source>
        <dbReference type="Proteomes" id="UP001500359"/>
    </source>
</evidence>
<keyword evidence="3 10" id="KW-0285">Flavoprotein</keyword>
<organism evidence="13 14">
    <name type="scientific">Aliiglaciecola litoralis</name>
    <dbReference type="NCBI Taxonomy" id="582857"/>
    <lineage>
        <taxon>Bacteria</taxon>
        <taxon>Pseudomonadati</taxon>
        <taxon>Pseudomonadota</taxon>
        <taxon>Gammaproteobacteria</taxon>
        <taxon>Alteromonadales</taxon>
        <taxon>Alteromonadaceae</taxon>
        <taxon>Aliiglaciecola</taxon>
    </lineage>
</organism>
<dbReference type="NCBIfam" id="NF033855">
    <property type="entry name" value="tRNA_MNMC2"/>
    <property type="match status" value="1"/>
</dbReference>
<keyword evidence="7 10" id="KW-0274">FAD</keyword>
<evidence type="ECO:0000256" key="10">
    <source>
        <dbReference type="HAMAP-Rule" id="MF_01102"/>
    </source>
</evidence>
<dbReference type="HAMAP" id="MF_01102">
    <property type="entry name" value="MnmC"/>
    <property type="match status" value="1"/>
</dbReference>
<proteinExistence type="inferred from homology"/>
<dbReference type="EMBL" id="BAAAFD010000008">
    <property type="protein sequence ID" value="GAA0858426.1"/>
    <property type="molecule type" value="Genomic_DNA"/>
</dbReference>
<feature type="domain" description="MnmC-like methyltransferase" evidence="12">
    <location>
        <begin position="111"/>
        <end position="235"/>
    </location>
</feature>
<keyword evidence="2 10" id="KW-0489">Methyltransferase</keyword>
<dbReference type="Gene3D" id="3.40.50.150">
    <property type="entry name" value="Vaccinia Virus protein VP39"/>
    <property type="match status" value="1"/>
</dbReference>
<comment type="function">
    <text evidence="10">Catalyzes the last two steps in the biosynthesis of 5-methylaminomethyl-2-thiouridine (mnm(5)s(2)U) at the wobble position (U34) in tRNA. Catalyzes the FAD-dependent demodification of cmnm(5)s(2)U34 to nm(5)s(2)U34, followed by the transfer of a methyl group from S-adenosyl-L-methionine to nm(5)s(2)U34, to form mnm(5)s(2)U34.</text>
</comment>
<evidence type="ECO:0000256" key="3">
    <source>
        <dbReference type="ARBA" id="ARBA00022630"/>
    </source>
</evidence>
<evidence type="ECO:0000256" key="4">
    <source>
        <dbReference type="ARBA" id="ARBA00022679"/>
    </source>
</evidence>
<dbReference type="InterPro" id="IPR017610">
    <property type="entry name" value="tRNA_S-uridine_synth_MnmC_C"/>
</dbReference>
<comment type="catalytic activity">
    <reaction evidence="10">
        <text>5-aminomethyl-2-thiouridine(34) in tRNA + S-adenosyl-L-methionine = 5-methylaminomethyl-2-thiouridine(34) in tRNA + S-adenosyl-L-homocysteine + H(+)</text>
        <dbReference type="Rhea" id="RHEA:19569"/>
        <dbReference type="Rhea" id="RHEA-COMP:10195"/>
        <dbReference type="Rhea" id="RHEA-COMP:10197"/>
        <dbReference type="ChEBI" id="CHEBI:15378"/>
        <dbReference type="ChEBI" id="CHEBI:57856"/>
        <dbReference type="ChEBI" id="CHEBI:59789"/>
        <dbReference type="ChEBI" id="CHEBI:74454"/>
        <dbReference type="ChEBI" id="CHEBI:74455"/>
        <dbReference type="EC" id="2.1.1.61"/>
    </reaction>
</comment>
<feature type="domain" description="FAD dependent oxidoreductase" evidence="11">
    <location>
        <begin position="264"/>
        <end position="633"/>
    </location>
</feature>
<dbReference type="Proteomes" id="UP001500359">
    <property type="component" value="Unassembled WGS sequence"/>
</dbReference>
<comment type="caution">
    <text evidence="13">The sequence shown here is derived from an EMBL/GenBank/DDBJ whole genome shotgun (WGS) entry which is preliminary data.</text>
</comment>
<evidence type="ECO:0000256" key="8">
    <source>
        <dbReference type="ARBA" id="ARBA00023002"/>
    </source>
</evidence>
<keyword evidence="1 10" id="KW-0963">Cytoplasm</keyword>
<reference evidence="14" key="1">
    <citation type="journal article" date="2019" name="Int. J. Syst. Evol. Microbiol.">
        <title>The Global Catalogue of Microorganisms (GCM) 10K type strain sequencing project: providing services to taxonomists for standard genome sequencing and annotation.</title>
        <authorList>
            <consortium name="The Broad Institute Genomics Platform"/>
            <consortium name="The Broad Institute Genome Sequencing Center for Infectious Disease"/>
            <person name="Wu L."/>
            <person name="Ma J."/>
        </authorList>
    </citation>
    <scope>NUCLEOTIDE SEQUENCE [LARGE SCALE GENOMIC DNA]</scope>
    <source>
        <strain evidence="14">JCM 15896</strain>
    </source>
</reference>
<dbReference type="InterPro" id="IPR047785">
    <property type="entry name" value="tRNA_MNMC2"/>
</dbReference>
<dbReference type="PANTHER" id="PTHR13847">
    <property type="entry name" value="SARCOSINE DEHYDROGENASE-RELATED"/>
    <property type="match status" value="1"/>
</dbReference>
<comment type="similarity">
    <text evidence="10">In the N-terminal section; belongs to the methyltransferase superfamily. tRNA (mnm(5)s(2)U34)-methyltransferase family.</text>
</comment>
<keyword evidence="5 10" id="KW-0949">S-adenosyl-L-methionine</keyword>
<keyword evidence="6 10" id="KW-0819">tRNA processing</keyword>
<evidence type="ECO:0000256" key="9">
    <source>
        <dbReference type="ARBA" id="ARBA00023268"/>
    </source>
</evidence>
<feature type="region of interest" description="FAD-dependent cmnm(5)s(2)U34 oxidoreductase" evidence="10">
    <location>
        <begin position="268"/>
        <end position="666"/>
    </location>
</feature>
<evidence type="ECO:0000256" key="2">
    <source>
        <dbReference type="ARBA" id="ARBA00022603"/>
    </source>
</evidence>
<keyword evidence="14" id="KW-1185">Reference proteome</keyword>
<dbReference type="Gene3D" id="3.30.9.10">
    <property type="entry name" value="D-Amino Acid Oxidase, subunit A, domain 2"/>
    <property type="match status" value="1"/>
</dbReference>
<protein>
    <recommendedName>
        <fullName evidence="10">tRNA 5-methylaminomethyl-2-thiouridine biosynthesis bifunctional protein MnmC</fullName>
        <shortName evidence="10">tRNA mnm(5)s(2)U biosynthesis bifunctional protein</shortName>
    </recommendedName>
    <domain>
        <recommendedName>
            <fullName evidence="10">tRNA (mnm(5)s(2)U34)-methyltransferase</fullName>
            <ecNumber evidence="10">2.1.1.61</ecNumber>
        </recommendedName>
    </domain>
    <domain>
        <recommendedName>
            <fullName evidence="10">FAD-dependent cmnm(5)s(2)U34 oxidoreductase</fullName>
            <ecNumber evidence="10">1.5.-.-</ecNumber>
        </recommendedName>
    </domain>
</protein>